<evidence type="ECO:0000256" key="2">
    <source>
        <dbReference type="ARBA" id="ARBA00022630"/>
    </source>
</evidence>
<comment type="caution">
    <text evidence="6">The sequence shown here is derived from an EMBL/GenBank/DDBJ whole genome shotgun (WGS) entry which is preliminary data.</text>
</comment>
<accession>A0A6L5YZI3</accession>
<evidence type="ECO:0000256" key="1">
    <source>
        <dbReference type="ARBA" id="ARBA00001917"/>
    </source>
</evidence>
<keyword evidence="3" id="KW-0288">FMN</keyword>
<dbReference type="InterPro" id="IPR002563">
    <property type="entry name" value="Flavin_Rdtase-like_dom"/>
</dbReference>
<dbReference type="RefSeq" id="WP_154445626.1">
    <property type="nucleotide sequence ID" value="NZ_WIND01000003.1"/>
</dbReference>
<dbReference type="GO" id="GO:0010181">
    <property type="term" value="F:FMN binding"/>
    <property type="evidence" value="ECO:0007669"/>
    <property type="project" value="InterPro"/>
</dbReference>
<proteinExistence type="inferred from homology"/>
<evidence type="ECO:0000256" key="3">
    <source>
        <dbReference type="ARBA" id="ARBA00022643"/>
    </source>
</evidence>
<gene>
    <name evidence="6" type="ORF">GE300_05795</name>
</gene>
<dbReference type="InterPro" id="IPR012349">
    <property type="entry name" value="Split_barrel_FMN-bd"/>
</dbReference>
<dbReference type="SUPFAM" id="SSF50475">
    <property type="entry name" value="FMN-binding split barrel"/>
    <property type="match status" value="1"/>
</dbReference>
<dbReference type="Pfam" id="PF01613">
    <property type="entry name" value="Flavin_Reduct"/>
    <property type="match status" value="1"/>
</dbReference>
<keyword evidence="2" id="KW-0285">Flavoprotein</keyword>
<dbReference type="SMART" id="SM00903">
    <property type="entry name" value="Flavin_Reduct"/>
    <property type="match status" value="1"/>
</dbReference>
<name>A0A6L5YZI3_9RHOB</name>
<comment type="cofactor">
    <cofactor evidence="1">
        <name>FMN</name>
        <dbReference type="ChEBI" id="CHEBI:58210"/>
    </cofactor>
</comment>
<dbReference type="PANTHER" id="PTHR33798:SF5">
    <property type="entry name" value="FLAVIN REDUCTASE LIKE DOMAIN-CONTAINING PROTEIN"/>
    <property type="match status" value="1"/>
</dbReference>
<keyword evidence="7" id="KW-1185">Reference proteome</keyword>
<dbReference type="AlphaFoldDB" id="A0A6L5YZI3"/>
<dbReference type="PANTHER" id="PTHR33798">
    <property type="entry name" value="FLAVOPROTEIN OXYGENASE"/>
    <property type="match status" value="1"/>
</dbReference>
<evidence type="ECO:0000313" key="6">
    <source>
        <dbReference type="EMBL" id="MSU89134.1"/>
    </source>
</evidence>
<sequence>MHLDLDALSPRDRYKLLTAVVIPRPVAWVTTASVDGVVNAAPFSFFNVFGEDPATVILGLEHRAGGARKDTTRNIDASGEFVVNIATPALTKAMVATAAAYGADEGEPAALGLATAASVKVRPPRLADAPVAIECRKIVALAFGPGREVLVGQAVGLAARDGLIDADRLHVDWGGDWPVARLFADRYARLEEIDRHPIPTVPAK</sequence>
<evidence type="ECO:0000256" key="4">
    <source>
        <dbReference type="ARBA" id="ARBA00038054"/>
    </source>
</evidence>
<dbReference type="EMBL" id="WIND01000003">
    <property type="protein sequence ID" value="MSU89134.1"/>
    <property type="molecule type" value="Genomic_DNA"/>
</dbReference>
<dbReference type="Proteomes" id="UP000474957">
    <property type="component" value="Unassembled WGS sequence"/>
</dbReference>
<dbReference type="Gene3D" id="2.30.110.10">
    <property type="entry name" value="Electron Transport, Fmn-binding Protein, Chain A"/>
    <property type="match status" value="1"/>
</dbReference>
<organism evidence="6 7">
    <name type="scientific">Halovulum marinum</name>
    <dbReference type="NCBI Taxonomy" id="2662447"/>
    <lineage>
        <taxon>Bacteria</taxon>
        <taxon>Pseudomonadati</taxon>
        <taxon>Pseudomonadota</taxon>
        <taxon>Alphaproteobacteria</taxon>
        <taxon>Rhodobacterales</taxon>
        <taxon>Paracoccaceae</taxon>
        <taxon>Halovulum</taxon>
    </lineage>
</organism>
<feature type="domain" description="Flavin reductase like" evidence="5">
    <location>
        <begin position="19"/>
        <end position="179"/>
    </location>
</feature>
<comment type="similarity">
    <text evidence="4">Belongs to the flavoredoxin family.</text>
</comment>
<reference evidence="6 7" key="1">
    <citation type="submission" date="2019-10" db="EMBL/GenBank/DDBJ databases">
        <title>Cognatihalovulum marinum gen. nov. sp. nov., a new member of the family Rhodobacteraceae isolated from deep seawater of the Northwest Indian Ocean.</title>
        <authorList>
            <person name="Ruan C."/>
            <person name="Wang J."/>
            <person name="Zheng X."/>
            <person name="Song L."/>
            <person name="Zhu Y."/>
            <person name="Huang Y."/>
            <person name="Lu Z."/>
            <person name="Du W."/>
            <person name="Huang L."/>
            <person name="Dai X."/>
        </authorList>
    </citation>
    <scope>NUCLEOTIDE SEQUENCE [LARGE SCALE GENOMIC DNA]</scope>
    <source>
        <strain evidence="6 7">2CG4</strain>
    </source>
</reference>
<dbReference type="GO" id="GO:0016646">
    <property type="term" value="F:oxidoreductase activity, acting on the CH-NH group of donors, NAD or NADP as acceptor"/>
    <property type="evidence" value="ECO:0007669"/>
    <property type="project" value="UniProtKB-ARBA"/>
</dbReference>
<protein>
    <submittedName>
        <fullName evidence="6">Flavin reductase family protein</fullName>
    </submittedName>
</protein>
<evidence type="ECO:0000259" key="5">
    <source>
        <dbReference type="SMART" id="SM00903"/>
    </source>
</evidence>
<evidence type="ECO:0000313" key="7">
    <source>
        <dbReference type="Proteomes" id="UP000474957"/>
    </source>
</evidence>